<accession>A0A8D9CRP8</accession>
<dbReference type="EMBL" id="LS974625">
    <property type="protein sequence ID" value="CAG7862009.1"/>
    <property type="molecule type" value="Genomic_DNA"/>
</dbReference>
<reference evidence="1 2" key="1">
    <citation type="submission" date="2021-07" db="EMBL/GenBank/DDBJ databases">
        <authorList>
            <consortium name="Genoscope - CEA"/>
            <person name="William W."/>
        </authorList>
    </citation>
    <scope>NUCLEOTIDE SEQUENCE [LARGE SCALE GENOMIC DNA]</scope>
</reference>
<sequence length="43" mass="5016">MDIIGFTSSIPINGSRDDRAKRAYGRFIRHEFYQTKYFTVGSI</sequence>
<name>A0A8D9CRP8_BRACM</name>
<evidence type="ECO:0000313" key="1">
    <source>
        <dbReference type="EMBL" id="CAG7862009.1"/>
    </source>
</evidence>
<protein>
    <submittedName>
        <fullName evidence="1">Uncharacterized protein</fullName>
    </submittedName>
</protein>
<organism evidence="1 2">
    <name type="scientific">Brassica campestris</name>
    <name type="common">Field mustard</name>
    <dbReference type="NCBI Taxonomy" id="3711"/>
    <lineage>
        <taxon>Eukaryota</taxon>
        <taxon>Viridiplantae</taxon>
        <taxon>Streptophyta</taxon>
        <taxon>Embryophyta</taxon>
        <taxon>Tracheophyta</taxon>
        <taxon>Spermatophyta</taxon>
        <taxon>Magnoliopsida</taxon>
        <taxon>eudicotyledons</taxon>
        <taxon>Gunneridae</taxon>
        <taxon>Pentapetalae</taxon>
        <taxon>rosids</taxon>
        <taxon>malvids</taxon>
        <taxon>Brassicales</taxon>
        <taxon>Brassicaceae</taxon>
        <taxon>Brassiceae</taxon>
        <taxon>Brassica</taxon>
    </lineage>
</organism>
<feature type="non-terminal residue" evidence="1">
    <location>
        <position position="43"/>
    </location>
</feature>
<evidence type="ECO:0000313" key="2">
    <source>
        <dbReference type="Proteomes" id="UP000694005"/>
    </source>
</evidence>
<dbReference type="Gramene" id="A09p24760.2_BraZ1">
    <property type="protein sequence ID" value="A09p24760.2_BraZ1.CDS.1"/>
    <property type="gene ID" value="A09g24760.2_BraZ1"/>
</dbReference>
<dbReference type="AlphaFoldDB" id="A0A8D9CRP8"/>
<dbReference type="Proteomes" id="UP000694005">
    <property type="component" value="Chromosome A09"/>
</dbReference>
<proteinExistence type="predicted"/>
<gene>
    <name evidence="1" type="ORF">BRAPAZ1V2_A09P24760.2</name>
</gene>